<evidence type="ECO:0000256" key="2">
    <source>
        <dbReference type="ARBA" id="ARBA00022723"/>
    </source>
</evidence>
<proteinExistence type="predicted"/>
<dbReference type="Pfam" id="PF13442">
    <property type="entry name" value="Cytochrome_CBB3"/>
    <property type="match status" value="1"/>
</dbReference>
<evidence type="ECO:0000313" key="8">
    <source>
        <dbReference type="Proteomes" id="UP000246085"/>
    </source>
</evidence>
<dbReference type="EMBL" id="LS398110">
    <property type="protein sequence ID" value="SPP97146.1"/>
    <property type="molecule type" value="Genomic_DNA"/>
</dbReference>
<dbReference type="InterPro" id="IPR009056">
    <property type="entry name" value="Cyt_c-like_dom"/>
</dbReference>
<dbReference type="RefSeq" id="WP_122404593.1">
    <property type="nucleotide sequence ID" value="NZ_JAGIKT010000081.1"/>
</dbReference>
<dbReference type="PROSITE" id="PS51007">
    <property type="entry name" value="CYTC"/>
    <property type="match status" value="1"/>
</dbReference>
<dbReference type="GO" id="GO:0020037">
    <property type="term" value="F:heme binding"/>
    <property type="evidence" value="ECO:0007669"/>
    <property type="project" value="InterPro"/>
</dbReference>
<evidence type="ECO:0000313" key="7">
    <source>
        <dbReference type="EMBL" id="SPP97146.1"/>
    </source>
</evidence>
<keyword evidence="2 4" id="KW-0479">Metal-binding</keyword>
<dbReference type="Proteomes" id="UP000669317">
    <property type="component" value="Unassembled WGS sequence"/>
</dbReference>
<dbReference type="PANTHER" id="PTHR40394:SF2">
    <property type="entry name" value="QUINOL:CYTOCHROME C OXIDOREDUCTASE MEMBRANE PROTEIN"/>
    <property type="match status" value="1"/>
</dbReference>
<dbReference type="KEGG" id="bvz:BRAD3257_6245"/>
<evidence type="ECO:0000256" key="1">
    <source>
        <dbReference type="ARBA" id="ARBA00022617"/>
    </source>
</evidence>
<dbReference type="PROSITE" id="PS51257">
    <property type="entry name" value="PROKAR_LIPOPROTEIN"/>
    <property type="match status" value="1"/>
</dbReference>
<dbReference type="GO" id="GO:0046872">
    <property type="term" value="F:metal ion binding"/>
    <property type="evidence" value="ECO:0007669"/>
    <property type="project" value="UniProtKB-KW"/>
</dbReference>
<dbReference type="Proteomes" id="UP000246085">
    <property type="component" value="Chromosome BRAD3257"/>
</dbReference>
<feature type="domain" description="Cytochrome c" evidence="5">
    <location>
        <begin position="72"/>
        <end position="157"/>
    </location>
</feature>
<dbReference type="PANTHER" id="PTHR40394">
    <property type="entry name" value="LIPOPROTEIN-RELATED"/>
    <property type="match status" value="1"/>
</dbReference>
<keyword evidence="9" id="KW-1185">Reference proteome</keyword>
<protein>
    <submittedName>
        <fullName evidence="6 7">Cytochrome c</fullName>
    </submittedName>
</protein>
<dbReference type="InterPro" id="IPR036909">
    <property type="entry name" value="Cyt_c-like_dom_sf"/>
</dbReference>
<sequence>MIERLAIPICAALLLSACDDVSMTQQNRYRTFTRAALFDNGTEAQLLPDGVVAQGDLMRQSRSVQRPQVNAELLKRGRERYDIYCSPCHGLSGSGDGVVVQRGFPAPPSYHGSRLRAASAQHFFDVITNGHGVMFSYAARVDPSDRWGIVAYIRALQESQRANVADTPELRTRLP</sequence>
<dbReference type="SUPFAM" id="SSF46626">
    <property type="entry name" value="Cytochrome c"/>
    <property type="match status" value="1"/>
</dbReference>
<evidence type="ECO:0000256" key="3">
    <source>
        <dbReference type="ARBA" id="ARBA00023004"/>
    </source>
</evidence>
<reference evidence="6 9" key="2">
    <citation type="submission" date="2021-03" db="EMBL/GenBank/DDBJ databases">
        <title>Genome Sequence of Bradyrhizobium vignae strain ISRA400.</title>
        <authorList>
            <person name="Tisa L.S."/>
            <person name="Svistoonoff S."/>
            <person name="Hocher V."/>
            <person name="Fall S."/>
            <person name="Zaiya A."/>
            <person name="Naing D."/>
            <person name="Niang N."/>
            <person name="Diouf A."/>
            <person name="Dasylva M.C."/>
            <person name="Toure O."/>
            <person name="Gueye M."/>
            <person name="Gully D."/>
            <person name="Tisseyre P."/>
            <person name="Simpson S."/>
            <person name="Morris K."/>
            <person name="Thomas W.K."/>
        </authorList>
    </citation>
    <scope>NUCLEOTIDE SEQUENCE [LARGE SCALE GENOMIC DNA]</scope>
    <source>
        <strain evidence="6 9">ISRA400</strain>
    </source>
</reference>
<evidence type="ECO:0000313" key="9">
    <source>
        <dbReference type="Proteomes" id="UP000669317"/>
    </source>
</evidence>
<name>A0A2U3Q730_9BRAD</name>
<gene>
    <name evidence="7" type="ORF">BRAD3257_6245</name>
    <name evidence="6" type="ORF">JWS04_30705</name>
</gene>
<reference evidence="7 8" key="1">
    <citation type="submission" date="2018-03" db="EMBL/GenBank/DDBJ databases">
        <authorList>
            <person name="Gully D."/>
        </authorList>
    </citation>
    <scope>NUCLEOTIDE SEQUENCE [LARGE SCALE GENOMIC DNA]</scope>
    <source>
        <strain evidence="7">ORS3257</strain>
    </source>
</reference>
<dbReference type="EMBL" id="JAGIKT010000081">
    <property type="protein sequence ID" value="MBP0115359.1"/>
    <property type="molecule type" value="Genomic_DNA"/>
</dbReference>
<dbReference type="AlphaFoldDB" id="A0A2U3Q730"/>
<organism evidence="7 8">
    <name type="scientific">Bradyrhizobium vignae</name>
    <dbReference type="NCBI Taxonomy" id="1549949"/>
    <lineage>
        <taxon>Bacteria</taxon>
        <taxon>Pseudomonadati</taxon>
        <taxon>Pseudomonadota</taxon>
        <taxon>Alphaproteobacteria</taxon>
        <taxon>Hyphomicrobiales</taxon>
        <taxon>Nitrobacteraceae</taxon>
        <taxon>Bradyrhizobium</taxon>
    </lineage>
</organism>
<evidence type="ECO:0000313" key="6">
    <source>
        <dbReference type="EMBL" id="MBP0115359.1"/>
    </source>
</evidence>
<keyword evidence="3 4" id="KW-0408">Iron</keyword>
<evidence type="ECO:0000259" key="5">
    <source>
        <dbReference type="PROSITE" id="PS51007"/>
    </source>
</evidence>
<keyword evidence="1 4" id="KW-0349">Heme</keyword>
<dbReference type="GO" id="GO:0009055">
    <property type="term" value="F:electron transfer activity"/>
    <property type="evidence" value="ECO:0007669"/>
    <property type="project" value="InterPro"/>
</dbReference>
<accession>A0A2U3Q730</accession>
<dbReference type="Gene3D" id="1.10.760.10">
    <property type="entry name" value="Cytochrome c-like domain"/>
    <property type="match status" value="1"/>
</dbReference>
<evidence type="ECO:0000256" key="4">
    <source>
        <dbReference type="PROSITE-ProRule" id="PRU00433"/>
    </source>
</evidence>